<proteinExistence type="predicted"/>
<sequence>MRGPLISRASYLKRQREKAYADLLRQLRDVTNAHLLNPSDTQAKSIIDITNQINTMTLHKTAYMLTKLRMKTYTQGNKAGKHLATMLKQKQANSKIPYLVKRSGEKIHNPQDINDEMAEYYQTLYNLKNDPTVHQHTKYEIDTLLQKTTLPTLSEAQIQKIQDPITVQ</sequence>
<dbReference type="Proteomes" id="UP001295444">
    <property type="component" value="Chromosome 02"/>
</dbReference>
<dbReference type="EMBL" id="OW240913">
    <property type="protein sequence ID" value="CAH2248878.1"/>
    <property type="molecule type" value="Genomic_DNA"/>
</dbReference>
<dbReference type="AlphaFoldDB" id="A0AAD1RD91"/>
<protein>
    <submittedName>
        <fullName evidence="1">Guanine nucleotide-binding G(O) subunit alpha</fullName>
    </submittedName>
</protein>
<evidence type="ECO:0000313" key="1">
    <source>
        <dbReference type="EMBL" id="CAH2248878.1"/>
    </source>
</evidence>
<name>A0AAD1RD91_PELCU</name>
<gene>
    <name evidence="1" type="ORF">PECUL_23A002815</name>
</gene>
<organism evidence="1 2">
    <name type="scientific">Pelobates cultripes</name>
    <name type="common">Western spadefoot toad</name>
    <dbReference type="NCBI Taxonomy" id="61616"/>
    <lineage>
        <taxon>Eukaryota</taxon>
        <taxon>Metazoa</taxon>
        <taxon>Chordata</taxon>
        <taxon>Craniata</taxon>
        <taxon>Vertebrata</taxon>
        <taxon>Euteleostomi</taxon>
        <taxon>Amphibia</taxon>
        <taxon>Batrachia</taxon>
        <taxon>Anura</taxon>
        <taxon>Pelobatoidea</taxon>
        <taxon>Pelobatidae</taxon>
        <taxon>Pelobates</taxon>
    </lineage>
</organism>
<accession>A0AAD1RD91</accession>
<reference evidence="1" key="1">
    <citation type="submission" date="2022-03" db="EMBL/GenBank/DDBJ databases">
        <authorList>
            <person name="Alioto T."/>
            <person name="Alioto T."/>
            <person name="Gomez Garrido J."/>
        </authorList>
    </citation>
    <scope>NUCLEOTIDE SEQUENCE</scope>
</reference>
<keyword evidence="2" id="KW-1185">Reference proteome</keyword>
<evidence type="ECO:0000313" key="2">
    <source>
        <dbReference type="Proteomes" id="UP001295444"/>
    </source>
</evidence>